<dbReference type="PANTHER" id="PTHR40621">
    <property type="entry name" value="TRANSCRIPTION FACTOR KAPC-RELATED"/>
    <property type="match status" value="1"/>
</dbReference>
<evidence type="ECO:0000259" key="4">
    <source>
        <dbReference type="PROSITE" id="PS50217"/>
    </source>
</evidence>
<dbReference type="SUPFAM" id="SSF57959">
    <property type="entry name" value="Leucine zipper domain"/>
    <property type="match status" value="1"/>
</dbReference>
<dbReference type="CDD" id="cd14688">
    <property type="entry name" value="bZIP_YAP"/>
    <property type="match status" value="1"/>
</dbReference>
<dbReference type="InterPro" id="IPR046347">
    <property type="entry name" value="bZIP_sf"/>
</dbReference>
<name>A0A9W6Z8G8_AMBMO</name>
<feature type="compositionally biased region" description="Polar residues" evidence="3">
    <location>
        <begin position="129"/>
        <end position="147"/>
    </location>
</feature>
<reference evidence="5" key="1">
    <citation type="submission" date="2023-04" db="EMBL/GenBank/DDBJ databases">
        <title>Ambrosiozyma monospora NBRC 1965.</title>
        <authorList>
            <person name="Ichikawa N."/>
            <person name="Sato H."/>
            <person name="Tonouchi N."/>
        </authorList>
    </citation>
    <scope>NUCLEOTIDE SEQUENCE</scope>
    <source>
        <strain evidence="5">NBRC 1965</strain>
    </source>
</reference>
<proteinExistence type="predicted"/>
<keyword evidence="6" id="KW-1185">Reference proteome</keyword>
<comment type="subcellular location">
    <subcellularLocation>
        <location evidence="1">Nucleus</location>
    </subcellularLocation>
</comment>
<feature type="region of interest" description="Disordered" evidence="3">
    <location>
        <begin position="101"/>
        <end position="178"/>
    </location>
</feature>
<dbReference type="PANTHER" id="PTHR40621:SF8">
    <property type="entry name" value="AP-1-LIKE TRANSCRIPTION FACTOR YAP3"/>
    <property type="match status" value="1"/>
</dbReference>
<evidence type="ECO:0000313" key="6">
    <source>
        <dbReference type="Proteomes" id="UP001165063"/>
    </source>
</evidence>
<sequence>MNVSPNEFWEPYAHTPSSHSYLRINDGHPQQQLNINSQDQQLYQQLQLQNQTNNQNSYFLPHNDATNECLSLTTQNLQQQQQQQFDCNEIDGAINSVLQNGSSVVSPPVQQQQKQRSVSSPSSTKKQRTNTAGIYTSSPESENQQTLTEEELYERRKAQNRAAQRAFRERKEGKLKELSAKLSDSEKKREELLKNIEDLRKQNMLLGMENQILQKSTGPGNGDLMSQDSSDCGNNCCPTVNGSFSFPSTKEDFVRSVITNPERHGATENTIEKVIKPSLKYEVDKVEVLNISAVWDYLNEWNHKLQQSQDEDGDAFDIMGVMEELKGKEKCHGYGPAYPLALVDDIVRRHLHQ</sequence>
<protein>
    <submittedName>
        <fullName evidence="5">Unnamed protein product</fullName>
    </submittedName>
</protein>
<evidence type="ECO:0000313" key="5">
    <source>
        <dbReference type="EMBL" id="GMG56384.1"/>
    </source>
</evidence>
<dbReference type="PROSITE" id="PS00036">
    <property type="entry name" value="BZIP_BASIC"/>
    <property type="match status" value="1"/>
</dbReference>
<dbReference type="GO" id="GO:0001228">
    <property type="term" value="F:DNA-binding transcription activator activity, RNA polymerase II-specific"/>
    <property type="evidence" value="ECO:0007669"/>
    <property type="project" value="TreeGrafter"/>
</dbReference>
<dbReference type="AlphaFoldDB" id="A0A9W6Z8G8"/>
<evidence type="ECO:0000256" key="1">
    <source>
        <dbReference type="ARBA" id="ARBA00004123"/>
    </source>
</evidence>
<dbReference type="EMBL" id="BSXU01007507">
    <property type="protein sequence ID" value="GMG56384.1"/>
    <property type="molecule type" value="Genomic_DNA"/>
</dbReference>
<dbReference type="GO" id="GO:0000976">
    <property type="term" value="F:transcription cis-regulatory region binding"/>
    <property type="evidence" value="ECO:0007669"/>
    <property type="project" value="InterPro"/>
</dbReference>
<dbReference type="Gene3D" id="1.20.5.170">
    <property type="match status" value="1"/>
</dbReference>
<evidence type="ECO:0000256" key="2">
    <source>
        <dbReference type="ARBA" id="ARBA00023242"/>
    </source>
</evidence>
<comment type="caution">
    <text evidence="5">The sequence shown here is derived from an EMBL/GenBank/DDBJ whole genome shotgun (WGS) entry which is preliminary data.</text>
</comment>
<dbReference type="Gene3D" id="1.10.238.100">
    <property type="entry name" value="YAP1 redox domain. Chain B"/>
    <property type="match status" value="1"/>
</dbReference>
<feature type="compositionally biased region" description="Basic and acidic residues" evidence="3">
    <location>
        <begin position="166"/>
        <end position="178"/>
    </location>
</feature>
<dbReference type="InterPro" id="IPR050936">
    <property type="entry name" value="AP-1-like"/>
</dbReference>
<organism evidence="5 6">
    <name type="scientific">Ambrosiozyma monospora</name>
    <name type="common">Yeast</name>
    <name type="synonym">Endomycopsis monosporus</name>
    <dbReference type="NCBI Taxonomy" id="43982"/>
    <lineage>
        <taxon>Eukaryota</taxon>
        <taxon>Fungi</taxon>
        <taxon>Dikarya</taxon>
        <taxon>Ascomycota</taxon>
        <taxon>Saccharomycotina</taxon>
        <taxon>Pichiomycetes</taxon>
        <taxon>Pichiales</taxon>
        <taxon>Pichiaceae</taxon>
        <taxon>Ambrosiozyma</taxon>
    </lineage>
</organism>
<dbReference type="OrthoDB" id="4940293at2759"/>
<gene>
    <name evidence="5" type="ORF">Amon01_000845100</name>
</gene>
<dbReference type="PROSITE" id="PS50217">
    <property type="entry name" value="BZIP"/>
    <property type="match status" value="1"/>
</dbReference>
<feature type="domain" description="BZIP" evidence="4">
    <location>
        <begin position="150"/>
        <end position="202"/>
    </location>
</feature>
<dbReference type="Proteomes" id="UP001165063">
    <property type="component" value="Unassembled WGS sequence"/>
</dbReference>
<accession>A0A9W6Z8G8</accession>
<dbReference type="InterPro" id="IPR004827">
    <property type="entry name" value="bZIP"/>
</dbReference>
<dbReference type="GO" id="GO:0090575">
    <property type="term" value="C:RNA polymerase II transcription regulator complex"/>
    <property type="evidence" value="ECO:0007669"/>
    <property type="project" value="TreeGrafter"/>
</dbReference>
<evidence type="ECO:0000256" key="3">
    <source>
        <dbReference type="SAM" id="MobiDB-lite"/>
    </source>
</evidence>
<keyword evidence="2" id="KW-0539">Nucleus</keyword>
<feature type="compositionally biased region" description="Low complexity" evidence="3">
    <location>
        <begin position="102"/>
        <end position="124"/>
    </location>
</feature>
<dbReference type="SMART" id="SM00338">
    <property type="entry name" value="BRLZ"/>
    <property type="match status" value="1"/>
</dbReference>